<name>A0A918GW87_9ACTN</name>
<comment type="caution">
    <text evidence="2">The sequence shown here is derived from an EMBL/GenBank/DDBJ whole genome shotgun (WGS) entry which is preliminary data.</text>
</comment>
<evidence type="ECO:0000259" key="1">
    <source>
        <dbReference type="Pfam" id="PF08239"/>
    </source>
</evidence>
<reference evidence="2" key="2">
    <citation type="submission" date="2020-09" db="EMBL/GenBank/DDBJ databases">
        <authorList>
            <person name="Sun Q."/>
            <person name="Ohkuma M."/>
        </authorList>
    </citation>
    <scope>NUCLEOTIDE SEQUENCE</scope>
    <source>
        <strain evidence="2">JCM 3172</strain>
    </source>
</reference>
<evidence type="ECO:0000313" key="2">
    <source>
        <dbReference type="EMBL" id="GGT14065.1"/>
    </source>
</evidence>
<accession>A0A918GW87</accession>
<proteinExistence type="predicted"/>
<dbReference type="RefSeq" id="WP_019890980.1">
    <property type="nucleotide sequence ID" value="NZ_BMQQ01000001.1"/>
</dbReference>
<dbReference type="Pfam" id="PF08239">
    <property type="entry name" value="SH3_3"/>
    <property type="match status" value="1"/>
</dbReference>
<reference evidence="2" key="1">
    <citation type="journal article" date="2014" name="Int. J. Syst. Evol. Microbiol.">
        <title>Complete genome sequence of Corynebacterium casei LMG S-19264T (=DSM 44701T), isolated from a smear-ripened cheese.</title>
        <authorList>
            <consortium name="US DOE Joint Genome Institute (JGI-PGF)"/>
            <person name="Walter F."/>
            <person name="Albersmeier A."/>
            <person name="Kalinowski J."/>
            <person name="Ruckert C."/>
        </authorList>
    </citation>
    <scope>NUCLEOTIDE SEQUENCE</scope>
    <source>
        <strain evidence="2">JCM 3172</strain>
    </source>
</reference>
<dbReference type="EMBL" id="BMQQ01000001">
    <property type="protein sequence ID" value="GGT14065.1"/>
    <property type="molecule type" value="Genomic_DNA"/>
</dbReference>
<sequence length="91" mass="9650">MPSPPQPFGTVVSDIGVNIRKFPSTDSAVIGRINHGVEVGLHSKVHAQNIDGNDIWYRLRDQLAWVAARHVKNTGNVPLSKDVDGGGPGGG</sequence>
<gene>
    <name evidence="2" type="ORF">GCM10014713_03320</name>
</gene>
<dbReference type="AlphaFoldDB" id="A0A918GW87"/>
<protein>
    <recommendedName>
        <fullName evidence="1">SH3b domain-containing protein</fullName>
    </recommendedName>
</protein>
<dbReference type="InterPro" id="IPR003646">
    <property type="entry name" value="SH3-like_bac-type"/>
</dbReference>
<dbReference type="Gene3D" id="2.30.30.40">
    <property type="entry name" value="SH3 Domains"/>
    <property type="match status" value="1"/>
</dbReference>
<organism evidence="2 3">
    <name type="scientific">Streptomyces purpureus</name>
    <dbReference type="NCBI Taxonomy" id="1951"/>
    <lineage>
        <taxon>Bacteria</taxon>
        <taxon>Bacillati</taxon>
        <taxon>Actinomycetota</taxon>
        <taxon>Actinomycetes</taxon>
        <taxon>Kitasatosporales</taxon>
        <taxon>Streptomycetaceae</taxon>
        <taxon>Streptomyces</taxon>
    </lineage>
</organism>
<dbReference type="Proteomes" id="UP000619486">
    <property type="component" value="Unassembled WGS sequence"/>
</dbReference>
<feature type="domain" description="SH3b" evidence="1">
    <location>
        <begin position="16"/>
        <end position="72"/>
    </location>
</feature>
<evidence type="ECO:0000313" key="3">
    <source>
        <dbReference type="Proteomes" id="UP000619486"/>
    </source>
</evidence>
<keyword evidence="3" id="KW-1185">Reference proteome</keyword>